<evidence type="ECO:0000313" key="4">
    <source>
        <dbReference type="Proteomes" id="UP001597295"/>
    </source>
</evidence>
<sequence length="307" mass="31686">MSDGATGALEFLSLTPSGPSALLAGQAPVSPIRGTLTLPGPTGVYPAMVLAHGSGGMMAGREETWAERLRALGVATFVIDSFGPRGLGATGADQSRLSLAASTADALSALALLATHPGIDAKRIGIMGFSKGGQVALYSALDPFRRAVLPHQDLMFALHIAFYTSCSIPYKATSVSPAPILMLLAGADDLTPAAACVPYADWFRSKGAPVAMEVFPGAFHGFDLPQAPRRLSILQSARDCRLEIELEPVVAGRMMDTGAAIPADGIDGYLRSCMGRGGTVGGNRQALDAAITRVGSAVATFLMPAMQ</sequence>
<comment type="caution">
    <text evidence="3">The sequence shown here is derived from an EMBL/GenBank/DDBJ whole genome shotgun (WGS) entry which is preliminary data.</text>
</comment>
<name>A0ABW5DUM5_9PROT</name>
<dbReference type="InterPro" id="IPR050261">
    <property type="entry name" value="FrsA_esterase"/>
</dbReference>
<evidence type="ECO:0000256" key="1">
    <source>
        <dbReference type="ARBA" id="ARBA00022801"/>
    </source>
</evidence>
<dbReference type="Proteomes" id="UP001597295">
    <property type="component" value="Unassembled WGS sequence"/>
</dbReference>
<dbReference type="PANTHER" id="PTHR22946:SF9">
    <property type="entry name" value="POLYKETIDE TRANSFERASE AF380"/>
    <property type="match status" value="1"/>
</dbReference>
<keyword evidence="4" id="KW-1185">Reference proteome</keyword>
<reference evidence="4" key="1">
    <citation type="journal article" date="2019" name="Int. J. Syst. Evol. Microbiol.">
        <title>The Global Catalogue of Microorganisms (GCM) 10K type strain sequencing project: providing services to taxonomists for standard genome sequencing and annotation.</title>
        <authorList>
            <consortium name="The Broad Institute Genomics Platform"/>
            <consortium name="The Broad Institute Genome Sequencing Center for Infectious Disease"/>
            <person name="Wu L."/>
            <person name="Ma J."/>
        </authorList>
    </citation>
    <scope>NUCLEOTIDE SEQUENCE [LARGE SCALE GENOMIC DNA]</scope>
    <source>
        <strain evidence="4">CGMCC 1.19062</strain>
    </source>
</reference>
<dbReference type="PANTHER" id="PTHR22946">
    <property type="entry name" value="DIENELACTONE HYDROLASE DOMAIN-CONTAINING PROTEIN-RELATED"/>
    <property type="match status" value="1"/>
</dbReference>
<proteinExistence type="predicted"/>
<dbReference type="Pfam" id="PF01738">
    <property type="entry name" value="DLH"/>
    <property type="match status" value="1"/>
</dbReference>
<dbReference type="GO" id="GO:0016787">
    <property type="term" value="F:hydrolase activity"/>
    <property type="evidence" value="ECO:0007669"/>
    <property type="project" value="UniProtKB-KW"/>
</dbReference>
<dbReference type="InterPro" id="IPR002925">
    <property type="entry name" value="Dienelactn_hydro"/>
</dbReference>
<feature type="domain" description="Dienelactone hydrolase" evidence="2">
    <location>
        <begin position="103"/>
        <end position="228"/>
    </location>
</feature>
<dbReference type="RefSeq" id="WP_379877223.1">
    <property type="nucleotide sequence ID" value="NZ_JBHUIP010000012.1"/>
</dbReference>
<organism evidence="3 4">
    <name type="scientific">Lacibacterium aquatile</name>
    <dbReference type="NCBI Taxonomy" id="1168082"/>
    <lineage>
        <taxon>Bacteria</taxon>
        <taxon>Pseudomonadati</taxon>
        <taxon>Pseudomonadota</taxon>
        <taxon>Alphaproteobacteria</taxon>
        <taxon>Rhodospirillales</taxon>
        <taxon>Rhodospirillaceae</taxon>
    </lineage>
</organism>
<dbReference type="Gene3D" id="3.40.50.1820">
    <property type="entry name" value="alpha/beta hydrolase"/>
    <property type="match status" value="1"/>
</dbReference>
<protein>
    <submittedName>
        <fullName evidence="3">Dienelactone hydrolase family protein</fullName>
        <ecNumber evidence="3">3.1.-.-</ecNumber>
    </submittedName>
</protein>
<accession>A0ABW5DUM5</accession>
<keyword evidence="1 3" id="KW-0378">Hydrolase</keyword>
<dbReference type="EMBL" id="JBHUIP010000012">
    <property type="protein sequence ID" value="MFD2264176.1"/>
    <property type="molecule type" value="Genomic_DNA"/>
</dbReference>
<evidence type="ECO:0000259" key="2">
    <source>
        <dbReference type="Pfam" id="PF01738"/>
    </source>
</evidence>
<evidence type="ECO:0000313" key="3">
    <source>
        <dbReference type="EMBL" id="MFD2264176.1"/>
    </source>
</evidence>
<dbReference type="EC" id="3.1.-.-" evidence="3"/>
<dbReference type="InterPro" id="IPR029058">
    <property type="entry name" value="AB_hydrolase_fold"/>
</dbReference>
<gene>
    <name evidence="3" type="ORF">ACFSM5_14840</name>
</gene>
<dbReference type="SUPFAM" id="SSF53474">
    <property type="entry name" value="alpha/beta-Hydrolases"/>
    <property type="match status" value="1"/>
</dbReference>